<keyword evidence="1" id="KW-0732">Signal</keyword>
<dbReference type="Pfam" id="PF00675">
    <property type="entry name" value="Peptidase_M16"/>
    <property type="match status" value="1"/>
</dbReference>
<dbReference type="VEuPathDB" id="AmoebaDB:NF0048890"/>
<evidence type="ECO:0000256" key="1">
    <source>
        <dbReference type="SAM" id="SignalP"/>
    </source>
</evidence>
<dbReference type="InterPro" id="IPR013578">
    <property type="entry name" value="Peptidase_M16C_assoc"/>
</dbReference>
<name>A0A6A5BH62_NAEFO</name>
<evidence type="ECO:0000313" key="3">
    <source>
        <dbReference type="EMBL" id="KAF0972359.1"/>
    </source>
</evidence>
<dbReference type="InterPro" id="IPR055130">
    <property type="entry name" value="PreP_C"/>
</dbReference>
<dbReference type="InterPro" id="IPR011765">
    <property type="entry name" value="Pept_M16_N"/>
</dbReference>
<dbReference type="Pfam" id="PF05193">
    <property type="entry name" value="Peptidase_M16_C"/>
    <property type="match status" value="1"/>
</dbReference>
<dbReference type="GO" id="GO:0004222">
    <property type="term" value="F:metalloendopeptidase activity"/>
    <property type="evidence" value="ECO:0007669"/>
    <property type="project" value="TreeGrafter"/>
</dbReference>
<organism evidence="3 4">
    <name type="scientific">Naegleria fowleri</name>
    <name type="common">Brain eating amoeba</name>
    <dbReference type="NCBI Taxonomy" id="5763"/>
    <lineage>
        <taxon>Eukaryota</taxon>
        <taxon>Discoba</taxon>
        <taxon>Heterolobosea</taxon>
        <taxon>Tetramitia</taxon>
        <taxon>Eutetramitia</taxon>
        <taxon>Vahlkampfiidae</taxon>
        <taxon>Naegleria</taxon>
    </lineage>
</organism>
<dbReference type="RefSeq" id="XP_044557074.1">
    <property type="nucleotide sequence ID" value="XM_044713202.1"/>
</dbReference>
<sequence>MSIQWFLFVASLIPLLLGVYLYQSGQNTLLMRSDDQKHHVEAPSLSEYIQHHDNSEWEIIKSNIKLSTPPSTIHHLRHKRTKLEWFHVDHPNDHNNFFSISFRTPPQDHTGLTHILEHLVLCGSKKYPVRDAFFSMLKRSLSTYMNAWTAADMTSYPFGTQNQKDYYNLMQIYLDAVFNPLLRKLDFTQEGYRFEFQEHDNLQSNLTFKGVVYSEMQGVVGDANNYFSFELNRLLFDRFKNFTSLQHSDTISKFLKSLHSYSFNYGGKPENIIDLKYEDLDAYHKKYYSPNNALIFTYGSFSLIDHLNFVKNQQILDQFEEVMDVTSAPQDEVNKLDDQKHHSSILQQHLQSMITQSNEIIYFYGPEESIVYNPEKQLKYAMTFFTNQPANGFFEVFQMRMLDLLLLENPRGPLYQSLIESKLAPRFLSITGFEKTDLLRKQPTFVIGVSEIGESDVSIIEETINKTLSSVIKEGFRKEYVESILNRIEISNKRVSANYGTSLMMEIPPFWCNGDSHRLEEVIDSEMNIKRLRQELEKSPTLFQDLISKYLRTDLALRVVMRPNKNQLNEFKEFEQAVLQTTQNNMSESEKKQIISHSIQLQEYQNAEKLKDVDAILPSLTLSDIDTSILYQLDPHIQNFQIMGINVTTYEQETNGLIHLSVNVELWDGEKILLDKQLIDLLPFFTYCLTKMGTRELDKKELTEKIDMFTGGITSNLFFSPKAIPSPRTCIEKFGVNLYSEAVYEKMPIMFKLLLDIMTSPRFEDVKYLESLFEEYATSISESLTQNGHEFSRSYSASVLNDYSLLTERLTGVSHFIFIKEFKKIHQANLAEVLQERMKLLLHSIYHHMTIAITCEHGHLQDLKKGVESFLQELNNSQLSRTTHDSTTTTIQSLLTLSKRTKQGTFIELNFPVNYVAISFATNTSYLKKDFASLSIFAAFLFPVLHKEIREKEGAYGQKTNMFREQIFSFYTYRDPNTYKTIEIFRRVLSDLCENNSSHAIMMSEKELFESKLSVLKKLDTPMEPHQRFSLYFLHGLTDAMRQQFRNYLLQVGVEDVLRACQLHLVHVPKNLQYMTILGSKPKEEEGVVEYFDFVSL</sequence>
<dbReference type="OMA" id="PCTKIIV"/>
<dbReference type="GeneID" id="68116479"/>
<proteinExistence type="predicted"/>
<feature type="domain" description="Peptidase M16C associated" evidence="2">
    <location>
        <begin position="561"/>
        <end position="822"/>
    </location>
</feature>
<evidence type="ECO:0000259" key="2">
    <source>
        <dbReference type="SMART" id="SM01264"/>
    </source>
</evidence>
<dbReference type="PANTHER" id="PTHR43016:SF13">
    <property type="entry name" value="PRESEQUENCE PROTEASE, MITOCHONDRIAL"/>
    <property type="match status" value="1"/>
</dbReference>
<gene>
    <name evidence="3" type="ORF">FDP41_009262</name>
</gene>
<dbReference type="VEuPathDB" id="AmoebaDB:FDP41_009262"/>
<dbReference type="FunFam" id="3.30.830.10:FF:000011">
    <property type="entry name" value="Presequence protease, mitochondrial"/>
    <property type="match status" value="1"/>
</dbReference>
<feature type="chain" id="PRO_5025426723" description="Peptidase M16C associated domain-containing protein" evidence="1">
    <location>
        <begin position="19"/>
        <end position="1097"/>
    </location>
</feature>
<protein>
    <recommendedName>
        <fullName evidence="2">Peptidase M16C associated domain-containing protein</fullName>
    </recommendedName>
</protein>
<dbReference type="AlphaFoldDB" id="A0A6A5BH62"/>
<feature type="signal peptide" evidence="1">
    <location>
        <begin position="1"/>
        <end position="18"/>
    </location>
</feature>
<reference evidence="3 4" key="1">
    <citation type="journal article" date="2019" name="Sci. Rep.">
        <title>Nanopore sequencing improves the draft genome of the human pathogenic amoeba Naegleria fowleri.</title>
        <authorList>
            <person name="Liechti N."/>
            <person name="Schurch N."/>
            <person name="Bruggmann R."/>
            <person name="Wittwer M."/>
        </authorList>
    </citation>
    <scope>NUCLEOTIDE SEQUENCE [LARGE SCALE GENOMIC DNA]</scope>
    <source>
        <strain evidence="3 4">ATCC 30894</strain>
    </source>
</reference>
<dbReference type="Proteomes" id="UP000444721">
    <property type="component" value="Unassembled WGS sequence"/>
</dbReference>
<comment type="caution">
    <text evidence="3">The sequence shown here is derived from an EMBL/GenBank/DDBJ whole genome shotgun (WGS) entry which is preliminary data.</text>
</comment>
<dbReference type="GO" id="GO:0046872">
    <property type="term" value="F:metal ion binding"/>
    <property type="evidence" value="ECO:0007669"/>
    <property type="project" value="InterPro"/>
</dbReference>
<dbReference type="SMART" id="SM01264">
    <property type="entry name" value="M16C_associated"/>
    <property type="match status" value="1"/>
</dbReference>
<keyword evidence="4" id="KW-1185">Reference proteome</keyword>
<dbReference type="Pfam" id="PF22516">
    <property type="entry name" value="PreP_C"/>
    <property type="match status" value="1"/>
</dbReference>
<dbReference type="Gene3D" id="3.30.830.10">
    <property type="entry name" value="Metalloenzyme, LuxS/M16 peptidase-like"/>
    <property type="match status" value="4"/>
</dbReference>
<dbReference type="InterPro" id="IPR007863">
    <property type="entry name" value="Peptidase_M16_C"/>
</dbReference>
<dbReference type="SUPFAM" id="SSF63411">
    <property type="entry name" value="LuxS/MPP-like metallohydrolase"/>
    <property type="match status" value="4"/>
</dbReference>
<dbReference type="InterPro" id="IPR011249">
    <property type="entry name" value="Metalloenz_LuxS/M16"/>
</dbReference>
<accession>A0A6A5BH62</accession>
<dbReference type="PANTHER" id="PTHR43016">
    <property type="entry name" value="PRESEQUENCE PROTEASE"/>
    <property type="match status" value="1"/>
</dbReference>
<evidence type="ECO:0000313" key="4">
    <source>
        <dbReference type="Proteomes" id="UP000444721"/>
    </source>
</evidence>
<dbReference type="VEuPathDB" id="AmoebaDB:NfTy_061030"/>
<dbReference type="OrthoDB" id="10250783at2759"/>
<dbReference type="EMBL" id="VFQX01000068">
    <property type="protein sequence ID" value="KAF0972359.1"/>
    <property type="molecule type" value="Genomic_DNA"/>
</dbReference>
<dbReference type="Pfam" id="PF08367">
    <property type="entry name" value="M16C_assoc"/>
    <property type="match status" value="1"/>
</dbReference>
<dbReference type="GO" id="GO:0016485">
    <property type="term" value="P:protein processing"/>
    <property type="evidence" value="ECO:0007669"/>
    <property type="project" value="TreeGrafter"/>
</dbReference>